<reference evidence="4 5" key="1">
    <citation type="submission" date="2017-03" db="EMBL/GenBank/DDBJ databases">
        <title>Genome sequence of Clostridium hungatei DSM 14427.</title>
        <authorList>
            <person name="Poehlein A."/>
            <person name="Daniel R."/>
        </authorList>
    </citation>
    <scope>NUCLEOTIDE SEQUENCE [LARGE SCALE GENOMIC DNA]</scope>
    <source>
        <strain evidence="4 5">DSM 14427</strain>
    </source>
</reference>
<proteinExistence type="predicted"/>
<feature type="transmembrane region" description="Helical" evidence="1">
    <location>
        <begin position="28"/>
        <end position="45"/>
    </location>
</feature>
<sequence length="259" mass="31214">MTLILLIVFILCLLFFMGRPKEGQMVLVFANIGAGKTTLLSRYAFKEQKKIKRGKSKYKQIVSNTPISDCIYVSDIHKLLNDFAPERTLFLIDEGGIVFNNRKMKLTDREIEYLKLIRHYDSKMVIVSQSYDDVDITIRRLYTNMYLLNKFIFGQTLIKPIRKFVTIEEETEQIIDAYAFRPIFSWGFLNRKNYYHMFDTKWKPDGRQQPEYKDFQVIPYRWKLNVYNKYIHPAFYRIKIRTIMFFMSLKRYIFSKRNI</sequence>
<dbReference type="STRING" id="48256.CLHUN_35770"/>
<name>A0A1V4SFE3_RUMHU</name>
<gene>
    <name evidence="3" type="ORF">CLHUN_35770</name>
    <name evidence="4" type="ORF">CLHUN_35880</name>
</gene>
<dbReference type="EMBL" id="MZGX01000028">
    <property type="protein sequence ID" value="OPX42463.1"/>
    <property type="molecule type" value="Genomic_DNA"/>
</dbReference>
<evidence type="ECO:0000259" key="2">
    <source>
        <dbReference type="Pfam" id="PF05707"/>
    </source>
</evidence>
<evidence type="ECO:0000313" key="4">
    <source>
        <dbReference type="EMBL" id="OPX42463.1"/>
    </source>
</evidence>
<dbReference type="EMBL" id="MZGX01000028">
    <property type="protein sequence ID" value="OPX42452.1"/>
    <property type="molecule type" value="Genomic_DNA"/>
</dbReference>
<evidence type="ECO:0000256" key="1">
    <source>
        <dbReference type="SAM" id="Phobius"/>
    </source>
</evidence>
<accession>A0A1V4SFE3</accession>
<feature type="domain" description="Zona occludens toxin N-terminal" evidence="2">
    <location>
        <begin position="77"/>
        <end position="146"/>
    </location>
</feature>
<protein>
    <recommendedName>
        <fullName evidence="2">Zona occludens toxin N-terminal domain-containing protein</fullName>
    </recommendedName>
</protein>
<keyword evidence="5" id="KW-1185">Reference proteome</keyword>
<dbReference type="SUPFAM" id="SSF52540">
    <property type="entry name" value="P-loop containing nucleoside triphosphate hydrolases"/>
    <property type="match status" value="1"/>
</dbReference>
<keyword evidence="1" id="KW-1133">Transmembrane helix</keyword>
<dbReference type="AlphaFoldDB" id="A0A1V4SFE3"/>
<dbReference type="InterPro" id="IPR008900">
    <property type="entry name" value="Zot_N"/>
</dbReference>
<organism evidence="4 5">
    <name type="scientific">Ruminiclostridium hungatei</name>
    <name type="common">Clostridium hungatei</name>
    <dbReference type="NCBI Taxonomy" id="48256"/>
    <lineage>
        <taxon>Bacteria</taxon>
        <taxon>Bacillati</taxon>
        <taxon>Bacillota</taxon>
        <taxon>Clostridia</taxon>
        <taxon>Eubacteriales</taxon>
        <taxon>Oscillospiraceae</taxon>
        <taxon>Ruminiclostridium</taxon>
    </lineage>
</organism>
<dbReference type="Gene3D" id="3.40.50.300">
    <property type="entry name" value="P-loop containing nucleotide triphosphate hydrolases"/>
    <property type="match status" value="1"/>
</dbReference>
<evidence type="ECO:0000313" key="3">
    <source>
        <dbReference type="EMBL" id="OPX42452.1"/>
    </source>
</evidence>
<keyword evidence="1" id="KW-0472">Membrane</keyword>
<dbReference type="RefSeq" id="WP_080065999.1">
    <property type="nucleotide sequence ID" value="NZ_MZGX01000028.1"/>
</dbReference>
<evidence type="ECO:0000313" key="5">
    <source>
        <dbReference type="Proteomes" id="UP000191554"/>
    </source>
</evidence>
<dbReference type="OrthoDB" id="2084103at2"/>
<comment type="caution">
    <text evidence="4">The sequence shown here is derived from an EMBL/GenBank/DDBJ whole genome shotgun (WGS) entry which is preliminary data.</text>
</comment>
<dbReference type="InterPro" id="IPR027417">
    <property type="entry name" value="P-loop_NTPase"/>
</dbReference>
<dbReference type="Pfam" id="PF05707">
    <property type="entry name" value="Zot"/>
    <property type="match status" value="1"/>
</dbReference>
<dbReference type="Proteomes" id="UP000191554">
    <property type="component" value="Unassembled WGS sequence"/>
</dbReference>
<keyword evidence="1" id="KW-0812">Transmembrane</keyword>